<dbReference type="AlphaFoldDB" id="A0A814D003"/>
<name>A0A814D003_9BILA</name>
<evidence type="ECO:0000256" key="1">
    <source>
        <dbReference type="SAM" id="MobiDB-lite"/>
    </source>
</evidence>
<feature type="non-terminal residue" evidence="2">
    <location>
        <position position="1"/>
    </location>
</feature>
<keyword evidence="3" id="KW-1185">Reference proteome</keyword>
<dbReference type="OrthoDB" id="10486934at2759"/>
<sequence>YVSPTIAKFDIPLFMREKIDLPLILECDFIKHRMNEARLNFFLNFENHSPFEISESEQLICILKGNLTMVLLRPEEYEKFLAFELNSEENDIKKIKHSIGQLEKGQCFYIPAKTYYATQAENVWFYSLSWAFSDQILNVTDCGSKDSKTKISNLAFKKDFNSANQETKIGFLSYFLLYLDPNQKEGINKNDFIEKVKTDETIMRSIQVCDNQCPFILSKIFGELDTDKNLMFSLNDILNLEYKGALMLNSKIENHIQELGQSLLSQVENLKKSFQQLKNLAEQHGMTDQVMGLLKQKLNEWKNSLSEEEKQKYGEVQMDLLFEKLFDFSGGSNKPNERAERRDEARKNAGNKRNDFEDEKASESFLNIDENEEAEISAEDDDDDQIRQEL</sequence>
<dbReference type="Proteomes" id="UP000663879">
    <property type="component" value="Unassembled WGS sequence"/>
</dbReference>
<reference evidence="2" key="1">
    <citation type="submission" date="2021-02" db="EMBL/GenBank/DDBJ databases">
        <authorList>
            <person name="Nowell W R."/>
        </authorList>
    </citation>
    <scope>NUCLEOTIDE SEQUENCE</scope>
    <source>
        <strain evidence="2">Ploen Becks lab</strain>
    </source>
</reference>
<evidence type="ECO:0000313" key="3">
    <source>
        <dbReference type="Proteomes" id="UP000663879"/>
    </source>
</evidence>
<dbReference type="EMBL" id="CAJNOC010002724">
    <property type="protein sequence ID" value="CAF0948301.1"/>
    <property type="molecule type" value="Genomic_DNA"/>
</dbReference>
<proteinExistence type="predicted"/>
<feature type="compositionally biased region" description="Acidic residues" evidence="1">
    <location>
        <begin position="369"/>
        <end position="384"/>
    </location>
</feature>
<evidence type="ECO:0000313" key="2">
    <source>
        <dbReference type="EMBL" id="CAF0948301.1"/>
    </source>
</evidence>
<comment type="caution">
    <text evidence="2">The sequence shown here is derived from an EMBL/GenBank/DDBJ whole genome shotgun (WGS) entry which is preliminary data.</text>
</comment>
<feature type="region of interest" description="Disordered" evidence="1">
    <location>
        <begin position="331"/>
        <end position="390"/>
    </location>
</feature>
<gene>
    <name evidence="2" type="ORF">OXX778_LOCUS13809</name>
</gene>
<feature type="compositionally biased region" description="Basic and acidic residues" evidence="1">
    <location>
        <begin position="335"/>
        <end position="362"/>
    </location>
</feature>
<accession>A0A814D003</accession>
<protein>
    <submittedName>
        <fullName evidence="2">Uncharacterized protein</fullName>
    </submittedName>
</protein>
<organism evidence="2 3">
    <name type="scientific">Brachionus calyciflorus</name>
    <dbReference type="NCBI Taxonomy" id="104777"/>
    <lineage>
        <taxon>Eukaryota</taxon>
        <taxon>Metazoa</taxon>
        <taxon>Spiralia</taxon>
        <taxon>Gnathifera</taxon>
        <taxon>Rotifera</taxon>
        <taxon>Eurotatoria</taxon>
        <taxon>Monogononta</taxon>
        <taxon>Pseudotrocha</taxon>
        <taxon>Ploima</taxon>
        <taxon>Brachionidae</taxon>
        <taxon>Brachionus</taxon>
    </lineage>
</organism>